<evidence type="ECO:0000313" key="7">
    <source>
        <dbReference type="Proteomes" id="UP000885826"/>
    </source>
</evidence>
<evidence type="ECO:0000256" key="5">
    <source>
        <dbReference type="SAM" id="MobiDB-lite"/>
    </source>
</evidence>
<dbReference type="GO" id="GO:0016020">
    <property type="term" value="C:membrane"/>
    <property type="evidence" value="ECO:0007669"/>
    <property type="project" value="UniProtKB-SubCell"/>
</dbReference>
<evidence type="ECO:0000313" key="6">
    <source>
        <dbReference type="EMBL" id="HEC79483.1"/>
    </source>
</evidence>
<dbReference type="Gene3D" id="3.30.1150.10">
    <property type="match status" value="1"/>
</dbReference>
<dbReference type="Proteomes" id="UP000885826">
    <property type="component" value="Unassembled WGS sequence"/>
</dbReference>
<evidence type="ECO:0000256" key="3">
    <source>
        <dbReference type="ARBA" id="ARBA00022989"/>
    </source>
</evidence>
<dbReference type="AlphaFoldDB" id="A0A9C9K0V6"/>
<gene>
    <name evidence="6" type="ORF">ENI34_10160</name>
</gene>
<dbReference type="SUPFAM" id="SSF74653">
    <property type="entry name" value="TolA/TonB C-terminal domain"/>
    <property type="match status" value="1"/>
</dbReference>
<keyword evidence="2" id="KW-0812">Transmembrane</keyword>
<reference evidence="6" key="1">
    <citation type="journal article" date="2020" name="mSystems">
        <title>Genome- and Community-Level Interaction Insights into Carbon Utilization and Element Cycling Functions of Hydrothermarchaeota in Hydrothermal Sediment.</title>
        <authorList>
            <person name="Zhou Z."/>
            <person name="Liu Y."/>
            <person name="Xu W."/>
            <person name="Pan J."/>
            <person name="Luo Z.H."/>
            <person name="Li M."/>
        </authorList>
    </citation>
    <scope>NUCLEOTIDE SEQUENCE</scope>
    <source>
        <strain evidence="6">HyVt-388</strain>
    </source>
</reference>
<sequence>MNRFYIISFILHLTIFSILIFVSRSSSTPLPEFNVVKVRIAPLPQPKVIDIEEPVEEEKTEKIKEEIPKEKAPPDKKPKPLKNKVITKKKNKQKIKKGLPDIKPTVYTGSGRGFTYSYYLNILLNKINKNWKNPFKGKDVVLKTVVYFEVDKNGRIYNVRLEENSGNDLYNETTIRAVTLTKRLPPLPKEFSDDYLKVHLEFLTAQ</sequence>
<feature type="region of interest" description="Disordered" evidence="5">
    <location>
        <begin position="59"/>
        <end position="93"/>
    </location>
</feature>
<accession>A0A9C9K0V6</accession>
<dbReference type="EMBL" id="DRIG01000103">
    <property type="protein sequence ID" value="HEC79483.1"/>
    <property type="molecule type" value="Genomic_DNA"/>
</dbReference>
<comment type="caution">
    <text evidence="6">The sequence shown here is derived from an EMBL/GenBank/DDBJ whole genome shotgun (WGS) entry which is preliminary data.</text>
</comment>
<proteinExistence type="predicted"/>
<protein>
    <submittedName>
        <fullName evidence="6">TonB C-terminal domain-containing protein</fullName>
    </submittedName>
</protein>
<evidence type="ECO:0000256" key="1">
    <source>
        <dbReference type="ARBA" id="ARBA00004167"/>
    </source>
</evidence>
<keyword evidence="3" id="KW-1133">Transmembrane helix</keyword>
<evidence type="ECO:0000256" key="4">
    <source>
        <dbReference type="ARBA" id="ARBA00023136"/>
    </source>
</evidence>
<organism evidence="6 7">
    <name type="scientific">candidate division WOR-3 bacterium</name>
    <dbReference type="NCBI Taxonomy" id="2052148"/>
    <lineage>
        <taxon>Bacteria</taxon>
        <taxon>Bacteria division WOR-3</taxon>
    </lineage>
</organism>
<dbReference type="InterPro" id="IPR006260">
    <property type="entry name" value="TonB/TolA_C"/>
</dbReference>
<evidence type="ECO:0000256" key="2">
    <source>
        <dbReference type="ARBA" id="ARBA00022692"/>
    </source>
</evidence>
<feature type="compositionally biased region" description="Basic residues" evidence="5">
    <location>
        <begin position="79"/>
        <end position="93"/>
    </location>
</feature>
<feature type="compositionally biased region" description="Basic and acidic residues" evidence="5">
    <location>
        <begin position="59"/>
        <end position="78"/>
    </location>
</feature>
<keyword evidence="4" id="KW-0472">Membrane</keyword>
<dbReference type="NCBIfam" id="TIGR01352">
    <property type="entry name" value="tonB_Cterm"/>
    <property type="match status" value="1"/>
</dbReference>
<name>A0A9C9K0V6_UNCW3</name>
<dbReference type="Pfam" id="PF13103">
    <property type="entry name" value="TonB_2"/>
    <property type="match status" value="1"/>
</dbReference>
<comment type="subcellular location">
    <subcellularLocation>
        <location evidence="1">Membrane</location>
        <topology evidence="1">Single-pass membrane protein</topology>
    </subcellularLocation>
</comment>